<keyword evidence="3" id="KW-1185">Reference proteome</keyword>
<evidence type="ECO:0000313" key="2">
    <source>
        <dbReference type="EMBL" id="KAH7018018.1"/>
    </source>
</evidence>
<dbReference type="RefSeq" id="XP_046006285.1">
    <property type="nucleotide sequence ID" value="XM_046155432.1"/>
</dbReference>
<feature type="domain" description="F-box" evidence="1">
    <location>
        <begin position="3"/>
        <end position="48"/>
    </location>
</feature>
<dbReference type="GeneID" id="70184978"/>
<dbReference type="InterPro" id="IPR036047">
    <property type="entry name" value="F-box-like_dom_sf"/>
</dbReference>
<reference evidence="2" key="1">
    <citation type="journal article" date="2021" name="Nat. Commun.">
        <title>Genetic determinants of endophytism in the Arabidopsis root mycobiome.</title>
        <authorList>
            <person name="Mesny F."/>
            <person name="Miyauchi S."/>
            <person name="Thiergart T."/>
            <person name="Pickel B."/>
            <person name="Atanasova L."/>
            <person name="Karlsson M."/>
            <person name="Huettel B."/>
            <person name="Barry K.W."/>
            <person name="Haridas S."/>
            <person name="Chen C."/>
            <person name="Bauer D."/>
            <person name="Andreopoulos W."/>
            <person name="Pangilinan J."/>
            <person name="LaButti K."/>
            <person name="Riley R."/>
            <person name="Lipzen A."/>
            <person name="Clum A."/>
            <person name="Drula E."/>
            <person name="Henrissat B."/>
            <person name="Kohler A."/>
            <person name="Grigoriev I.V."/>
            <person name="Martin F.M."/>
            <person name="Hacquard S."/>
        </authorList>
    </citation>
    <scope>NUCLEOTIDE SEQUENCE</scope>
    <source>
        <strain evidence="2">MPI-CAGE-CH-0230</strain>
    </source>
</reference>
<protein>
    <recommendedName>
        <fullName evidence="1">F-box domain-containing protein</fullName>
    </recommendedName>
</protein>
<organism evidence="2 3">
    <name type="scientific">Microdochium trichocladiopsis</name>
    <dbReference type="NCBI Taxonomy" id="1682393"/>
    <lineage>
        <taxon>Eukaryota</taxon>
        <taxon>Fungi</taxon>
        <taxon>Dikarya</taxon>
        <taxon>Ascomycota</taxon>
        <taxon>Pezizomycotina</taxon>
        <taxon>Sordariomycetes</taxon>
        <taxon>Xylariomycetidae</taxon>
        <taxon>Xylariales</taxon>
        <taxon>Microdochiaceae</taxon>
        <taxon>Microdochium</taxon>
    </lineage>
</organism>
<dbReference type="PROSITE" id="PS50181">
    <property type="entry name" value="FBOX"/>
    <property type="match status" value="1"/>
</dbReference>
<dbReference type="SUPFAM" id="SSF81383">
    <property type="entry name" value="F-box domain"/>
    <property type="match status" value="1"/>
</dbReference>
<dbReference type="AlphaFoldDB" id="A0A9P9BJD0"/>
<evidence type="ECO:0000259" key="1">
    <source>
        <dbReference type="PROSITE" id="PS50181"/>
    </source>
</evidence>
<dbReference type="EMBL" id="JAGTJQ010000011">
    <property type="protein sequence ID" value="KAH7018018.1"/>
    <property type="molecule type" value="Genomic_DNA"/>
</dbReference>
<gene>
    <name evidence="2" type="ORF">B0I36DRAFT_335172</name>
</gene>
<dbReference type="Proteomes" id="UP000756346">
    <property type="component" value="Unassembled WGS sequence"/>
</dbReference>
<comment type="caution">
    <text evidence="2">The sequence shown here is derived from an EMBL/GenBank/DDBJ whole genome shotgun (WGS) entry which is preliminary data.</text>
</comment>
<dbReference type="InterPro" id="IPR001810">
    <property type="entry name" value="F-box_dom"/>
</dbReference>
<proteinExistence type="predicted"/>
<evidence type="ECO:0000313" key="3">
    <source>
        <dbReference type="Proteomes" id="UP000756346"/>
    </source>
</evidence>
<sequence length="461" mass="52083">MATSQLERLPTELLDAILEHLTRRGLAHLSACSKTLRRRVEPTLYRGLGSWRESRAISWGLARGYQTVVMKAITYGGAIPRRCCYVFLELLKKRLLRVFRMLWKKGCWSPKTPTWHYGSWRGGTVFFSPRVKTDNHWRLYCDYGCLEGAGMEMISLASTPACRPFMRTMLEYPSTSMHCGGVAIADLFLANILQRPDATFDLVHYVLDHGANPYRMQGTHHASSCPLVMAMLNRAEPEIFDLLLARGASIHGRRFHPGPDRPSHIPIFMAAHLMADLGLERSWMLKCLKHGAMINHTACILHQHRRGRGTDKTAQKHYIAFPIYAFLDSYSKWTLQPPSPKIGPIDGIKFWLDRGVVIGADGIPDSGGTARPIYRGIMLRPLACFLIDKFGIGKLADDDFFAVIKYLAGFGVDSNHVLDMLRESHEEYLQASEVVQQRWEEVLGMVGFDYGLWSAAIASEI</sequence>
<dbReference type="Pfam" id="PF00646">
    <property type="entry name" value="F-box"/>
    <property type="match status" value="1"/>
</dbReference>
<accession>A0A9P9BJD0</accession>
<name>A0A9P9BJD0_9PEZI</name>
<dbReference type="OrthoDB" id="4508560at2759"/>